<dbReference type="EMBL" id="BAABGQ010000005">
    <property type="protein sequence ID" value="GAA4498878.1"/>
    <property type="molecule type" value="Genomic_DNA"/>
</dbReference>
<comment type="catalytic activity">
    <reaction evidence="1">
        <text>ATP + protein L-histidine = ADP + protein N-phospho-L-histidine.</text>
        <dbReference type="EC" id="2.7.13.3"/>
    </reaction>
</comment>
<dbReference type="Gene3D" id="3.30.565.10">
    <property type="entry name" value="Histidine kinase-like ATPase, C-terminal domain"/>
    <property type="match status" value="1"/>
</dbReference>
<comment type="caution">
    <text evidence="6">The sequence shown here is derived from an EMBL/GenBank/DDBJ whole genome shotgun (WGS) entry which is preliminary data.</text>
</comment>
<dbReference type="InterPro" id="IPR005467">
    <property type="entry name" value="His_kinase_dom"/>
</dbReference>
<evidence type="ECO:0000256" key="1">
    <source>
        <dbReference type="ARBA" id="ARBA00000085"/>
    </source>
</evidence>
<dbReference type="PANTHER" id="PTHR43547:SF2">
    <property type="entry name" value="HYBRID SIGNAL TRANSDUCTION HISTIDINE KINASE C"/>
    <property type="match status" value="1"/>
</dbReference>
<dbReference type="InterPro" id="IPR004358">
    <property type="entry name" value="Sig_transdc_His_kin-like_C"/>
</dbReference>
<evidence type="ECO:0000313" key="7">
    <source>
        <dbReference type="Proteomes" id="UP001501243"/>
    </source>
</evidence>
<accession>A0ABP8Q9D0</accession>
<dbReference type="InterPro" id="IPR003594">
    <property type="entry name" value="HATPase_dom"/>
</dbReference>
<dbReference type="Pfam" id="PF08447">
    <property type="entry name" value="PAS_3"/>
    <property type="match status" value="1"/>
</dbReference>
<dbReference type="PANTHER" id="PTHR43547">
    <property type="entry name" value="TWO-COMPONENT HISTIDINE KINASE"/>
    <property type="match status" value="1"/>
</dbReference>
<evidence type="ECO:0000259" key="5">
    <source>
        <dbReference type="PROSITE" id="PS50113"/>
    </source>
</evidence>
<dbReference type="SUPFAM" id="SSF55874">
    <property type="entry name" value="ATPase domain of HSP90 chaperone/DNA topoisomerase II/histidine kinase"/>
    <property type="match status" value="1"/>
</dbReference>
<dbReference type="SUPFAM" id="SSF47384">
    <property type="entry name" value="Homodimeric domain of signal transducing histidine kinase"/>
    <property type="match status" value="1"/>
</dbReference>
<feature type="domain" description="PAC" evidence="5">
    <location>
        <begin position="81"/>
        <end position="132"/>
    </location>
</feature>
<dbReference type="RefSeq" id="WP_208130661.1">
    <property type="nucleotide sequence ID" value="NZ_BAABGQ010000005.1"/>
</dbReference>
<evidence type="ECO:0000256" key="2">
    <source>
        <dbReference type="ARBA" id="ARBA00012438"/>
    </source>
</evidence>
<dbReference type="Gene3D" id="3.30.450.20">
    <property type="entry name" value="PAS domain"/>
    <property type="match status" value="1"/>
</dbReference>
<name>A0ABP8Q9D0_9BACT</name>
<dbReference type="SMART" id="SM00387">
    <property type="entry name" value="HATPase_c"/>
    <property type="match status" value="1"/>
</dbReference>
<evidence type="ECO:0000256" key="3">
    <source>
        <dbReference type="ARBA" id="ARBA00022553"/>
    </source>
</evidence>
<evidence type="ECO:0000259" key="4">
    <source>
        <dbReference type="PROSITE" id="PS50109"/>
    </source>
</evidence>
<dbReference type="CDD" id="cd00075">
    <property type="entry name" value="HATPase"/>
    <property type="match status" value="1"/>
</dbReference>
<dbReference type="InterPro" id="IPR000700">
    <property type="entry name" value="PAS-assoc_C"/>
</dbReference>
<dbReference type="InterPro" id="IPR035965">
    <property type="entry name" value="PAS-like_dom_sf"/>
</dbReference>
<dbReference type="InterPro" id="IPR013655">
    <property type="entry name" value="PAS_fold_3"/>
</dbReference>
<dbReference type="SUPFAM" id="SSF55785">
    <property type="entry name" value="PYP-like sensor domain (PAS domain)"/>
    <property type="match status" value="1"/>
</dbReference>
<dbReference type="EC" id="2.7.13.3" evidence="2"/>
<sequence>MSVDYPALFRSFLERSSTVYFSYRVADGQVVYVSPAYEQVFGDPAAHINEDLPLWLARVYPDDLVLLREQMTQVLDGKAVEQLEIRINQADGGTQWLCLAACPEYLAEGELYLSGTVKDITRDKVVSINAEKFNTKKNATLEILSHDLAGPLALLQQLTEHLRAESPMASESALHLLRLMERTCLDSVNLIRDFVDNEFMESANVELKRERSDLVAWLGTLLEEYQRSDWRTRLQFDYKAAEQPIYVSYDSNKFQQVVNNLISNAIKFTPDGGRISVGVVRQGSLALITIADTGIGIPAKLQAELFERFTKARRPGLRGEKTNGLGMSIIRTIVELHQGQITFKSVEGEGTTFTIALPALPA</sequence>
<proteinExistence type="predicted"/>
<dbReference type="InterPro" id="IPR036097">
    <property type="entry name" value="HisK_dim/P_sf"/>
</dbReference>
<organism evidence="6 7">
    <name type="scientific">Hymenobacter ginsengisoli</name>
    <dbReference type="NCBI Taxonomy" id="1051626"/>
    <lineage>
        <taxon>Bacteria</taxon>
        <taxon>Pseudomonadati</taxon>
        <taxon>Bacteroidota</taxon>
        <taxon>Cytophagia</taxon>
        <taxon>Cytophagales</taxon>
        <taxon>Hymenobacteraceae</taxon>
        <taxon>Hymenobacter</taxon>
    </lineage>
</organism>
<dbReference type="PROSITE" id="PS50113">
    <property type="entry name" value="PAC"/>
    <property type="match status" value="1"/>
</dbReference>
<gene>
    <name evidence="6" type="ORF">GCM10023172_16650</name>
</gene>
<dbReference type="PROSITE" id="PS50109">
    <property type="entry name" value="HIS_KIN"/>
    <property type="match status" value="1"/>
</dbReference>
<keyword evidence="3" id="KW-0597">Phosphoprotein</keyword>
<keyword evidence="7" id="KW-1185">Reference proteome</keyword>
<protein>
    <recommendedName>
        <fullName evidence="2">histidine kinase</fullName>
        <ecNumber evidence="2">2.7.13.3</ecNumber>
    </recommendedName>
</protein>
<dbReference type="PRINTS" id="PR00344">
    <property type="entry name" value="BCTRLSENSOR"/>
</dbReference>
<evidence type="ECO:0000313" key="6">
    <source>
        <dbReference type="EMBL" id="GAA4498878.1"/>
    </source>
</evidence>
<dbReference type="Proteomes" id="UP001501243">
    <property type="component" value="Unassembled WGS sequence"/>
</dbReference>
<reference evidence="7" key="1">
    <citation type="journal article" date="2019" name="Int. J. Syst. Evol. Microbiol.">
        <title>The Global Catalogue of Microorganisms (GCM) 10K type strain sequencing project: providing services to taxonomists for standard genome sequencing and annotation.</title>
        <authorList>
            <consortium name="The Broad Institute Genomics Platform"/>
            <consortium name="The Broad Institute Genome Sequencing Center for Infectious Disease"/>
            <person name="Wu L."/>
            <person name="Ma J."/>
        </authorList>
    </citation>
    <scope>NUCLEOTIDE SEQUENCE [LARGE SCALE GENOMIC DNA]</scope>
    <source>
        <strain evidence="7">JCM 17841</strain>
    </source>
</reference>
<dbReference type="InterPro" id="IPR036890">
    <property type="entry name" value="HATPase_C_sf"/>
</dbReference>
<dbReference type="Pfam" id="PF02518">
    <property type="entry name" value="HATPase_c"/>
    <property type="match status" value="1"/>
</dbReference>
<dbReference type="InterPro" id="IPR000014">
    <property type="entry name" value="PAS"/>
</dbReference>
<feature type="domain" description="Histidine kinase" evidence="4">
    <location>
        <begin position="143"/>
        <end position="361"/>
    </location>
</feature>
<dbReference type="NCBIfam" id="TIGR00229">
    <property type="entry name" value="sensory_box"/>
    <property type="match status" value="1"/>
</dbReference>
<dbReference type="CDD" id="cd00130">
    <property type="entry name" value="PAS"/>
    <property type="match status" value="1"/>
</dbReference>